<accession>A0A7S3P2Z9</accession>
<feature type="domain" description="SAM" evidence="2">
    <location>
        <begin position="14"/>
        <end position="121"/>
    </location>
</feature>
<dbReference type="InterPro" id="IPR013761">
    <property type="entry name" value="SAM/pointed_sf"/>
</dbReference>
<evidence type="ECO:0000313" key="3">
    <source>
        <dbReference type="EMBL" id="CAE0403012.1"/>
    </source>
</evidence>
<gene>
    <name evidence="3" type="ORF">ACOF00016_LOCUS1237</name>
</gene>
<dbReference type="InterPro" id="IPR001660">
    <property type="entry name" value="SAM"/>
</dbReference>
<keyword evidence="1" id="KW-1133">Transmembrane helix</keyword>
<dbReference type="SUPFAM" id="SSF47769">
    <property type="entry name" value="SAM/Pointed domain"/>
    <property type="match status" value="1"/>
</dbReference>
<keyword evidence="1" id="KW-0472">Membrane</keyword>
<proteinExistence type="predicted"/>
<name>A0A7S3P2Z9_9STRA</name>
<dbReference type="PROSITE" id="PS50105">
    <property type="entry name" value="SAM_DOMAIN"/>
    <property type="match status" value="1"/>
</dbReference>
<dbReference type="EMBL" id="HBIM01001420">
    <property type="protein sequence ID" value="CAE0403012.1"/>
    <property type="molecule type" value="Transcribed_RNA"/>
</dbReference>
<protein>
    <recommendedName>
        <fullName evidence="2">SAM domain-containing protein</fullName>
    </recommendedName>
</protein>
<reference evidence="3" key="1">
    <citation type="submission" date="2021-01" db="EMBL/GenBank/DDBJ databases">
        <authorList>
            <person name="Corre E."/>
            <person name="Pelletier E."/>
            <person name="Niang G."/>
            <person name="Scheremetjew M."/>
            <person name="Finn R."/>
            <person name="Kale V."/>
            <person name="Holt S."/>
            <person name="Cochrane G."/>
            <person name="Meng A."/>
            <person name="Brown T."/>
            <person name="Cohen L."/>
        </authorList>
    </citation>
    <scope>NUCLEOTIDE SEQUENCE</scope>
    <source>
        <strain evidence="3">CCMP127</strain>
    </source>
</reference>
<keyword evidence="1" id="KW-0812">Transmembrane</keyword>
<evidence type="ECO:0000259" key="2">
    <source>
        <dbReference type="PROSITE" id="PS50105"/>
    </source>
</evidence>
<evidence type="ECO:0000256" key="1">
    <source>
        <dbReference type="SAM" id="Phobius"/>
    </source>
</evidence>
<organism evidence="3">
    <name type="scientific">Amphora coffeiformis</name>
    <dbReference type="NCBI Taxonomy" id="265554"/>
    <lineage>
        <taxon>Eukaryota</taxon>
        <taxon>Sar</taxon>
        <taxon>Stramenopiles</taxon>
        <taxon>Ochrophyta</taxon>
        <taxon>Bacillariophyta</taxon>
        <taxon>Bacillariophyceae</taxon>
        <taxon>Bacillariophycidae</taxon>
        <taxon>Thalassiophysales</taxon>
        <taxon>Catenulaceae</taxon>
        <taxon>Amphora</taxon>
    </lineage>
</organism>
<sequence>MTTETLDVATFRAWKPQQFATYMRDTHNLGAYYEAIIGNDIGGDTAPQLTENDLKVGKIYACALWQMESPFRGQFAANQATLFSSHTCAPSLTTTTSQELGINSIGDRKRFIAALDELKKGSRKADREKILWQDTEVLFFSCYDRNCATCCGCCPVDPSEYKLTNHQYVPYQTYRSMCMHVMNSLPIIVAILPLVATPVSLVCMFVFFFLAINSLVIKTVMPSRCGPLRCCFGHEYHVDNIDLTYITSGDIKGEAAPCFQECCCCGNGRDRVNLMTSSEGGKYLVLKKGEGERVNRLILNQIEEAQKIERD</sequence>
<feature type="transmembrane region" description="Helical" evidence="1">
    <location>
        <begin position="185"/>
        <end position="212"/>
    </location>
</feature>
<dbReference type="AlphaFoldDB" id="A0A7S3P2Z9"/>